<protein>
    <submittedName>
        <fullName evidence="1">Uncharacterized protein</fullName>
    </submittedName>
</protein>
<evidence type="ECO:0000313" key="2">
    <source>
        <dbReference type="Proteomes" id="UP000222310"/>
    </source>
</evidence>
<evidence type="ECO:0000313" key="1">
    <source>
        <dbReference type="EMBL" id="PHJ97570.1"/>
    </source>
</evidence>
<dbReference type="RefSeq" id="WP_099071496.1">
    <property type="nucleotide sequence ID" value="NZ_LAHD01000112.1"/>
</dbReference>
<name>A0A9Q5Z7C9_NOSLI</name>
<reference evidence="1 2" key="1">
    <citation type="submission" date="2015-02" db="EMBL/GenBank/DDBJ databases">
        <title>Nostoc linckia genome annotation.</title>
        <authorList>
            <person name="Zhou Z."/>
        </authorList>
    </citation>
    <scope>NUCLEOTIDE SEQUENCE [LARGE SCALE GENOMIC DNA]</scope>
    <source>
        <strain evidence="2">z8</strain>
    </source>
</reference>
<organism evidence="1 2">
    <name type="scientific">Nostoc linckia z8</name>
    <dbReference type="NCBI Taxonomy" id="1628746"/>
    <lineage>
        <taxon>Bacteria</taxon>
        <taxon>Bacillati</taxon>
        <taxon>Cyanobacteriota</taxon>
        <taxon>Cyanophyceae</taxon>
        <taxon>Nostocales</taxon>
        <taxon>Nostocaceae</taxon>
        <taxon>Nostoc</taxon>
    </lineage>
</organism>
<proteinExistence type="predicted"/>
<dbReference type="GeneID" id="57098539"/>
<accession>A0A9Q5Z7C9</accession>
<comment type="caution">
    <text evidence="1">The sequence shown here is derived from an EMBL/GenBank/DDBJ whole genome shotgun (WGS) entry which is preliminary data.</text>
</comment>
<dbReference type="AlphaFoldDB" id="A0A9Q5Z7C9"/>
<gene>
    <name evidence="1" type="ORF">VF08_28450</name>
</gene>
<dbReference type="EMBL" id="LAHD01000112">
    <property type="protein sequence ID" value="PHJ97570.1"/>
    <property type="molecule type" value="Genomic_DNA"/>
</dbReference>
<dbReference type="Proteomes" id="UP000222310">
    <property type="component" value="Unassembled WGS sequence"/>
</dbReference>
<sequence>MTVSKVTDLIIASAYEISSPAGDGIHSWVSTEANNIRAINWRDLEADKQGSDRIYRQLLLCNFHRSENSQRSVKGIIEHGEGIQAELQLSDPHCEYPDSRYQELSAPVKFDSIASAKKWCELAALEVLEIMDVPYPALNSEIIAGVGETIPYPGVMEIEGKKLWVTSFGLAAAEDSECRQIWGIRNRIPCLMGMSVNSQFVDTKVPLSEVSLGAFSETAWRTLLKQSRKLQSDRP</sequence>